<gene>
    <name evidence="8" type="ORF">CBR_g88544</name>
</gene>
<dbReference type="Proteomes" id="UP000265515">
    <property type="component" value="Unassembled WGS sequence"/>
</dbReference>
<dbReference type="GO" id="GO:0005654">
    <property type="term" value="C:nucleoplasm"/>
    <property type="evidence" value="ECO:0007669"/>
    <property type="project" value="UniProtKB-SubCell"/>
</dbReference>
<comment type="subcellular location">
    <subcellularLocation>
        <location evidence="5">Nucleus</location>
        <location evidence="5">Nucleolus</location>
    </subcellularLocation>
    <subcellularLocation>
        <location evidence="5">Nucleus</location>
        <location evidence="5">Nucleoplasm</location>
    </subcellularLocation>
</comment>
<feature type="region of interest" description="Disordered" evidence="7">
    <location>
        <begin position="171"/>
        <end position="210"/>
    </location>
</feature>
<evidence type="ECO:0000256" key="3">
    <source>
        <dbReference type="ARBA" id="ARBA00022517"/>
    </source>
</evidence>
<feature type="region of interest" description="Disordered" evidence="7">
    <location>
        <begin position="114"/>
        <end position="154"/>
    </location>
</feature>
<dbReference type="EMBL" id="BFEA01000085">
    <property type="protein sequence ID" value="GBG67255.1"/>
    <property type="molecule type" value="Genomic_DNA"/>
</dbReference>
<organism evidence="8 9">
    <name type="scientific">Chara braunii</name>
    <name type="common">Braun's stonewort</name>
    <dbReference type="NCBI Taxonomy" id="69332"/>
    <lineage>
        <taxon>Eukaryota</taxon>
        <taxon>Viridiplantae</taxon>
        <taxon>Streptophyta</taxon>
        <taxon>Charophyceae</taxon>
        <taxon>Charales</taxon>
        <taxon>Characeae</taxon>
        <taxon>Chara</taxon>
    </lineage>
</organism>
<feature type="coiled-coil region" evidence="6">
    <location>
        <begin position="320"/>
        <end position="372"/>
    </location>
</feature>
<keyword evidence="6" id="KW-0175">Coiled coil</keyword>
<dbReference type="PANTHER" id="PTHR14211:SF7">
    <property type="entry name" value="RIBOSOME BIOGENESIS PROTEIN NOP53"/>
    <property type="match status" value="1"/>
</dbReference>
<feature type="compositionally biased region" description="Basic residues" evidence="7">
    <location>
        <begin position="434"/>
        <end position="443"/>
    </location>
</feature>
<evidence type="ECO:0000256" key="6">
    <source>
        <dbReference type="SAM" id="Coils"/>
    </source>
</evidence>
<keyword evidence="4 5" id="KW-0539">Nucleus</keyword>
<dbReference type="STRING" id="69332.A0A388KB17"/>
<dbReference type="GO" id="GO:0008097">
    <property type="term" value="F:5S rRNA binding"/>
    <property type="evidence" value="ECO:0007669"/>
    <property type="project" value="TreeGrafter"/>
</dbReference>
<dbReference type="InterPro" id="IPR011687">
    <property type="entry name" value="Nop53/GLTSCR2"/>
</dbReference>
<dbReference type="Gramene" id="GBG67255">
    <property type="protein sequence ID" value="GBG67255"/>
    <property type="gene ID" value="CBR_g88544"/>
</dbReference>
<keyword evidence="3 5" id="KW-0690">Ribosome biogenesis</keyword>
<dbReference type="AlphaFoldDB" id="A0A388KB17"/>
<feature type="region of interest" description="Disordered" evidence="7">
    <location>
        <begin position="283"/>
        <end position="304"/>
    </location>
</feature>
<evidence type="ECO:0000256" key="5">
    <source>
        <dbReference type="PIRNR" id="PIRNR017302"/>
    </source>
</evidence>
<dbReference type="OrthoDB" id="5072at2759"/>
<sequence>MGKAKTSRKGKKEWRKNIGTEEQDAYIEEVAKDARSGGPVHQLKDEQIFFVDKTKAPVLERKIDRARKKVLRCDSILQRNSLIPPVTLGVKKKKKLMTGVATAAAAAVLPGTFSTKSAASKSRSKGNARAADNTVEGSNPTKRKRKGEEQFDLWSDGLRSEDNVIYSAGAEDAEGGGKHEEKEDPGAPGHIPEDEDTKRKRTKKKKNSKPACPAVEVCLPGCSYNPTFNDHQDALGEAVALEMKAIYERDMQPEGIPMKVVDAVEEDYGDLSCLQIGGAAAENGEEGIREEGESSEEGEHGVAAPSRAVKVKKLTRTELNRRARRRAQEMLEKSKKHRKKMRKDIIRLPELVEELKSEADEKERKRIRLQVSRTERKAAGPPRLGKHKFQPAPVQVMLSEELTGSMRTLKGCFTLLRDRYKSLQKRGLVEPRTKLGRKQMKKRKEYEPGSRGRRERLMHAERMAEKALEKAGGGQIIM</sequence>
<evidence type="ECO:0000313" key="8">
    <source>
        <dbReference type="EMBL" id="GBG67255.1"/>
    </source>
</evidence>
<reference evidence="8 9" key="1">
    <citation type="journal article" date="2018" name="Cell">
        <title>The Chara Genome: Secondary Complexity and Implications for Plant Terrestrialization.</title>
        <authorList>
            <person name="Nishiyama T."/>
            <person name="Sakayama H."/>
            <person name="Vries J.D."/>
            <person name="Buschmann H."/>
            <person name="Saint-Marcoux D."/>
            <person name="Ullrich K.K."/>
            <person name="Haas F.B."/>
            <person name="Vanderstraeten L."/>
            <person name="Becker D."/>
            <person name="Lang D."/>
            <person name="Vosolsobe S."/>
            <person name="Rombauts S."/>
            <person name="Wilhelmsson P.K.I."/>
            <person name="Janitza P."/>
            <person name="Kern R."/>
            <person name="Heyl A."/>
            <person name="Rumpler F."/>
            <person name="Villalobos L.I.A.C."/>
            <person name="Clay J.M."/>
            <person name="Skokan R."/>
            <person name="Toyoda A."/>
            <person name="Suzuki Y."/>
            <person name="Kagoshima H."/>
            <person name="Schijlen E."/>
            <person name="Tajeshwar N."/>
            <person name="Catarino B."/>
            <person name="Hetherington A.J."/>
            <person name="Saltykova A."/>
            <person name="Bonnot C."/>
            <person name="Breuninger H."/>
            <person name="Symeonidi A."/>
            <person name="Radhakrishnan G.V."/>
            <person name="Van Nieuwerburgh F."/>
            <person name="Deforce D."/>
            <person name="Chang C."/>
            <person name="Karol K.G."/>
            <person name="Hedrich R."/>
            <person name="Ulvskov P."/>
            <person name="Glockner G."/>
            <person name="Delwiche C.F."/>
            <person name="Petrasek J."/>
            <person name="Van de Peer Y."/>
            <person name="Friml J."/>
            <person name="Beilby M."/>
            <person name="Dolan L."/>
            <person name="Kohara Y."/>
            <person name="Sugano S."/>
            <person name="Fujiyama A."/>
            <person name="Delaux P.-M."/>
            <person name="Quint M."/>
            <person name="TheiBen G."/>
            <person name="Hagemann M."/>
            <person name="Harholt J."/>
            <person name="Dunand C."/>
            <person name="Zachgo S."/>
            <person name="Langdale J."/>
            <person name="Maumus F."/>
            <person name="Straeten D.V.D."/>
            <person name="Gould S.B."/>
            <person name="Rensing S.A."/>
        </authorList>
    </citation>
    <scope>NUCLEOTIDE SEQUENCE [LARGE SCALE GENOMIC DNA]</scope>
    <source>
        <strain evidence="8 9">S276</strain>
    </source>
</reference>
<evidence type="ECO:0000256" key="4">
    <source>
        <dbReference type="ARBA" id="ARBA00023242"/>
    </source>
</evidence>
<feature type="compositionally biased region" description="Basic and acidic residues" evidence="7">
    <location>
        <begin position="286"/>
        <end position="300"/>
    </location>
</feature>
<dbReference type="GO" id="GO:0000027">
    <property type="term" value="P:ribosomal large subunit assembly"/>
    <property type="evidence" value="ECO:0007669"/>
    <property type="project" value="UniProtKB-UniRule"/>
</dbReference>
<dbReference type="OMA" id="TEKWTHK"/>
<dbReference type="PANTHER" id="PTHR14211">
    <property type="entry name" value="GLIOMA SUPPRESSOR CANDIDATE REGION GENE 2"/>
    <property type="match status" value="1"/>
</dbReference>
<comment type="function">
    <text evidence="5">May play a role in ribosome biogenesis.</text>
</comment>
<keyword evidence="9" id="KW-1185">Reference proteome</keyword>
<evidence type="ECO:0000256" key="1">
    <source>
        <dbReference type="ARBA" id="ARBA00008838"/>
    </source>
</evidence>
<feature type="compositionally biased region" description="Basic and acidic residues" evidence="7">
    <location>
        <begin position="444"/>
        <end position="456"/>
    </location>
</feature>
<feature type="compositionally biased region" description="Basic residues" evidence="7">
    <location>
        <begin position="199"/>
        <end position="208"/>
    </location>
</feature>
<comment type="similarity">
    <text evidence="1 5">Belongs to the NOP53 family.</text>
</comment>
<feature type="region of interest" description="Disordered" evidence="7">
    <location>
        <begin position="430"/>
        <end position="456"/>
    </location>
</feature>
<feature type="compositionally biased region" description="Low complexity" evidence="7">
    <location>
        <begin position="114"/>
        <end position="131"/>
    </location>
</feature>
<evidence type="ECO:0000256" key="7">
    <source>
        <dbReference type="SAM" id="MobiDB-lite"/>
    </source>
</evidence>
<proteinExistence type="inferred from homology"/>
<dbReference type="PIRSF" id="PIRSF017302">
    <property type="entry name" value="Gltscr2"/>
    <property type="match status" value="1"/>
</dbReference>
<dbReference type="GO" id="GO:0006364">
    <property type="term" value="P:rRNA processing"/>
    <property type="evidence" value="ECO:0007669"/>
    <property type="project" value="TreeGrafter"/>
</dbReference>
<evidence type="ECO:0000313" key="9">
    <source>
        <dbReference type="Proteomes" id="UP000265515"/>
    </source>
</evidence>
<dbReference type="GO" id="GO:0005730">
    <property type="term" value="C:nucleolus"/>
    <property type="evidence" value="ECO:0007669"/>
    <property type="project" value="UniProtKB-SubCell"/>
</dbReference>
<protein>
    <recommendedName>
        <fullName evidence="2 5">Ribosome biogenesis protein NOP53</fullName>
    </recommendedName>
</protein>
<comment type="caution">
    <text evidence="8">The sequence shown here is derived from an EMBL/GenBank/DDBJ whole genome shotgun (WGS) entry which is preliminary data.</text>
</comment>
<evidence type="ECO:0000256" key="2">
    <source>
        <dbReference type="ARBA" id="ARBA00018339"/>
    </source>
</evidence>
<feature type="compositionally biased region" description="Basic and acidic residues" evidence="7">
    <location>
        <begin position="175"/>
        <end position="185"/>
    </location>
</feature>
<accession>A0A388KB17</accession>
<dbReference type="Pfam" id="PF07767">
    <property type="entry name" value="Nop53"/>
    <property type="match status" value="1"/>
</dbReference>
<name>A0A388KB17_CHABU</name>